<dbReference type="NCBIfam" id="TIGR03462">
    <property type="entry name" value="CarR_dom_SF"/>
    <property type="match status" value="2"/>
</dbReference>
<evidence type="ECO:0000256" key="9">
    <source>
        <dbReference type="ARBA" id="ARBA00018909"/>
    </source>
</evidence>
<protein>
    <recommendedName>
        <fullName evidence="9">Bifunctional lycopene cyclase/phytoene synthase</fullName>
        <ecNumber evidence="8">2.5.1.32</ecNumber>
        <ecNumber evidence="7">5.5.1.19</ecNumber>
    </recommendedName>
</protein>
<comment type="catalytic activity">
    <reaction evidence="1">
        <text>2 (2E,6E,10E)-geranylgeranyl diphosphate = 15-cis-phytoene + 2 diphosphate</text>
        <dbReference type="Rhea" id="RHEA:34475"/>
        <dbReference type="ChEBI" id="CHEBI:27787"/>
        <dbReference type="ChEBI" id="CHEBI:33019"/>
        <dbReference type="ChEBI" id="CHEBI:58756"/>
        <dbReference type="EC" id="2.5.1.32"/>
    </reaction>
</comment>
<dbReference type="GO" id="GO:0016020">
    <property type="term" value="C:membrane"/>
    <property type="evidence" value="ECO:0007669"/>
    <property type="project" value="UniProtKB-SubCell"/>
</dbReference>
<name>A0A5N6V512_ASPTM</name>
<sequence length="591" mass="67642">MGTEYLLFHAQFTVPTAIILTLLYYPFLTHRDTYKFTFITIVAVLYTIPWDSYLIRTGIWSYPPSTVMGYKAFEIPFEEIFFFIIQTYTTSLVYCICTKPLLWPIYLRAASSKRQARDIGTASLVAVWAAGATCILSSSHATYLGLIIIWAVPVLILQWVISHGVILAIPYRGILNAIWIPTIYLWIADSIAIRAGTWTLSSKTKVNLQLWPGLELEEAVFFAVTNALVVFGLVTCDVAFAIDQYDYLTSETLSRNTLSLTSAFKAIARKRTTFNNAILDELCEASKCLYLKSQSMYLGSALFQGQLRIDLIFLYSFCRVIDDLVDETENKNQALLWIEQCSELLDTRFHSQNFENSISEKYISCEANRRLIASIKQLPARRLSKQPLLDLLRGFTMDLEFNHKQGSFPIRTEFDLDMYATLVAGTVGELTLNLIYHHYFQNKPIHPPGKLKQIIEAGREMGRALQYVNIARDIHRDAIIGRVYIPTSWLERAGITPSDVIHHPWDTRVYMMQAKLLDKAECCYQTSRAAIDELPAEVRGPVNATIESYMEICRDLRRKKGNLQSGRTFRLALWRRLLVLMSYHHHVSHKA</sequence>
<evidence type="ECO:0000256" key="16">
    <source>
        <dbReference type="ARBA" id="ARBA00023268"/>
    </source>
</evidence>
<evidence type="ECO:0000256" key="7">
    <source>
        <dbReference type="ARBA" id="ARBA00012242"/>
    </source>
</evidence>
<keyword evidence="16" id="KW-0511">Multifunctional enzyme</keyword>
<dbReference type="InterPro" id="IPR017825">
    <property type="entry name" value="Lycopene_cyclase_dom"/>
</dbReference>
<feature type="transmembrane region" description="Helical" evidence="19">
    <location>
        <begin position="220"/>
        <end position="242"/>
    </location>
</feature>
<dbReference type="InterPro" id="IPR002060">
    <property type="entry name" value="Squ/phyt_synthse"/>
</dbReference>
<dbReference type="EC" id="5.5.1.19" evidence="7"/>
<dbReference type="AlphaFoldDB" id="A0A5N6V512"/>
<evidence type="ECO:0000256" key="13">
    <source>
        <dbReference type="ARBA" id="ARBA00022989"/>
    </source>
</evidence>
<comment type="similarity">
    <text evidence="6">In the C-terminal section; belongs to the phytoene/squalene synthase family.</text>
</comment>
<dbReference type="InterPro" id="IPR044843">
    <property type="entry name" value="Trans_IPPS_bact-type"/>
</dbReference>
<dbReference type="SUPFAM" id="SSF48576">
    <property type="entry name" value="Terpenoid synthases"/>
    <property type="match status" value="1"/>
</dbReference>
<accession>A0A5N6V512</accession>
<dbReference type="GO" id="GO:0004311">
    <property type="term" value="F:geranylgeranyl diphosphate synthase activity"/>
    <property type="evidence" value="ECO:0007669"/>
    <property type="project" value="InterPro"/>
</dbReference>
<reference evidence="21 22" key="1">
    <citation type="submission" date="2019-04" db="EMBL/GenBank/DDBJ databases">
        <title>Friends and foes A comparative genomics study of 23 Aspergillus species from section Flavi.</title>
        <authorList>
            <consortium name="DOE Joint Genome Institute"/>
            <person name="Kjaerbolling I."/>
            <person name="Vesth T."/>
            <person name="Frisvad J.C."/>
            <person name="Nybo J.L."/>
            <person name="Theobald S."/>
            <person name="Kildgaard S."/>
            <person name="Isbrandt T."/>
            <person name="Kuo A."/>
            <person name="Sato A."/>
            <person name="Lyhne E.K."/>
            <person name="Kogle M.E."/>
            <person name="Wiebenga A."/>
            <person name="Kun R.S."/>
            <person name="Lubbers R.J."/>
            <person name="Makela M.R."/>
            <person name="Barry K."/>
            <person name="Chovatia M."/>
            <person name="Clum A."/>
            <person name="Daum C."/>
            <person name="Haridas S."/>
            <person name="He G."/>
            <person name="LaButti K."/>
            <person name="Lipzen A."/>
            <person name="Mondo S."/>
            <person name="Riley R."/>
            <person name="Salamov A."/>
            <person name="Simmons B.A."/>
            <person name="Magnuson J.K."/>
            <person name="Henrissat B."/>
            <person name="Mortensen U.H."/>
            <person name="Larsen T.O."/>
            <person name="Devries R.P."/>
            <person name="Grigoriev I.V."/>
            <person name="Machida M."/>
            <person name="Baker S.E."/>
            <person name="Andersen M.R."/>
        </authorList>
    </citation>
    <scope>NUCLEOTIDE SEQUENCE [LARGE SCALE GENOMIC DNA]</scope>
    <source>
        <strain evidence="21 22">CBS 117626</strain>
    </source>
</reference>
<feature type="transmembrane region" description="Helical" evidence="19">
    <location>
        <begin position="6"/>
        <end position="25"/>
    </location>
</feature>
<evidence type="ECO:0000256" key="18">
    <source>
        <dbReference type="ARBA" id="ARBA00029335"/>
    </source>
</evidence>
<keyword evidence="11 19" id="KW-0812">Transmembrane</keyword>
<evidence type="ECO:0000256" key="10">
    <source>
        <dbReference type="ARBA" id="ARBA00022679"/>
    </source>
</evidence>
<dbReference type="PANTHER" id="PTHR31480">
    <property type="entry name" value="BIFUNCTIONAL LYCOPENE CYCLASE/PHYTOENE SYNTHASE"/>
    <property type="match status" value="1"/>
</dbReference>
<gene>
    <name evidence="21" type="ORF">BDV40DRAFT_285944</name>
</gene>
<dbReference type="Proteomes" id="UP000326950">
    <property type="component" value="Unassembled WGS sequence"/>
</dbReference>
<evidence type="ECO:0000313" key="22">
    <source>
        <dbReference type="Proteomes" id="UP000326950"/>
    </source>
</evidence>
<dbReference type="PROSITE" id="PS01045">
    <property type="entry name" value="SQUALEN_PHYTOEN_SYN_2"/>
    <property type="match status" value="1"/>
</dbReference>
<dbReference type="EC" id="2.5.1.32" evidence="8"/>
<feature type="transmembrane region" description="Helical" evidence="19">
    <location>
        <begin position="37"/>
        <end position="60"/>
    </location>
</feature>
<feature type="transmembrane region" description="Helical" evidence="19">
    <location>
        <begin position="183"/>
        <end position="200"/>
    </location>
</feature>
<comment type="catalytic activity">
    <reaction evidence="17">
        <text>gamma-carotene = all-trans-beta-carotene</text>
        <dbReference type="Rhea" id="RHEA:32239"/>
        <dbReference type="ChEBI" id="CHEBI:17579"/>
        <dbReference type="ChEBI" id="CHEBI:27740"/>
        <dbReference type="EC" id="5.5.1.19"/>
    </reaction>
</comment>
<dbReference type="InterPro" id="IPR019845">
    <property type="entry name" value="Squalene/phytoene_synthase_CS"/>
</dbReference>
<evidence type="ECO:0000256" key="14">
    <source>
        <dbReference type="ARBA" id="ARBA00023136"/>
    </source>
</evidence>
<dbReference type="GO" id="GO:0045436">
    <property type="term" value="F:lycopene beta cyclase activity"/>
    <property type="evidence" value="ECO:0007669"/>
    <property type="project" value="UniProtKB-ARBA"/>
</dbReference>
<keyword evidence="15" id="KW-0413">Isomerase</keyword>
<proteinExistence type="inferred from homology"/>
<feature type="transmembrane region" description="Helical" evidence="19">
    <location>
        <begin position="119"/>
        <end position="141"/>
    </location>
</feature>
<keyword evidence="14 19" id="KW-0472">Membrane</keyword>
<keyword evidence="12" id="KW-0125">Carotenoid biosynthesis</keyword>
<feature type="domain" description="Lycopene cyclase" evidence="20">
    <location>
        <begin position="16"/>
        <end position="94"/>
    </location>
</feature>
<dbReference type="Pfam" id="PF00494">
    <property type="entry name" value="SQS_PSY"/>
    <property type="match status" value="1"/>
</dbReference>
<feature type="transmembrane region" description="Helical" evidence="19">
    <location>
        <begin position="80"/>
        <end position="107"/>
    </location>
</feature>
<dbReference type="Gene3D" id="1.10.600.10">
    <property type="entry name" value="Farnesyl Diphosphate Synthase"/>
    <property type="match status" value="1"/>
</dbReference>
<dbReference type="GO" id="GO:0016117">
    <property type="term" value="P:carotenoid biosynthetic process"/>
    <property type="evidence" value="ECO:0007669"/>
    <property type="project" value="UniProtKB-KW"/>
</dbReference>
<comment type="similarity">
    <text evidence="5">In the N-terminal section; belongs to the lycopene beta-cyclase family.</text>
</comment>
<keyword evidence="13 19" id="KW-1133">Transmembrane helix</keyword>
<feature type="transmembrane region" description="Helical" evidence="19">
    <location>
        <begin position="147"/>
        <end position="171"/>
    </location>
</feature>
<evidence type="ECO:0000256" key="17">
    <source>
        <dbReference type="ARBA" id="ARBA00029313"/>
    </source>
</evidence>
<dbReference type="Pfam" id="PF18916">
    <property type="entry name" value="Lycopene_cyc"/>
    <property type="match status" value="1"/>
</dbReference>
<evidence type="ECO:0000256" key="2">
    <source>
        <dbReference type="ARBA" id="ARBA00004141"/>
    </source>
</evidence>
<evidence type="ECO:0000256" key="3">
    <source>
        <dbReference type="ARBA" id="ARBA00005089"/>
    </source>
</evidence>
<evidence type="ECO:0000256" key="4">
    <source>
        <dbReference type="ARBA" id="ARBA00005172"/>
    </source>
</evidence>
<evidence type="ECO:0000256" key="11">
    <source>
        <dbReference type="ARBA" id="ARBA00022692"/>
    </source>
</evidence>
<keyword evidence="22" id="KW-1185">Reference proteome</keyword>
<comment type="pathway">
    <text evidence="3">Carotenoid biosynthesis; beta-carotene biosynthesis.</text>
</comment>
<comment type="catalytic activity">
    <reaction evidence="18">
        <text>all-trans-lycopene = gamma-carotene</text>
        <dbReference type="Rhea" id="RHEA:32219"/>
        <dbReference type="ChEBI" id="CHEBI:15948"/>
        <dbReference type="ChEBI" id="CHEBI:27740"/>
        <dbReference type="EC" id="5.5.1.19"/>
    </reaction>
</comment>
<dbReference type="SFLD" id="SFLDG01212">
    <property type="entry name" value="Phytoene_synthase_like"/>
    <property type="match status" value="1"/>
</dbReference>
<evidence type="ECO:0000256" key="8">
    <source>
        <dbReference type="ARBA" id="ARBA00012396"/>
    </source>
</evidence>
<dbReference type="OrthoDB" id="6600518at2759"/>
<dbReference type="InterPro" id="IPR008949">
    <property type="entry name" value="Isoprenoid_synthase_dom_sf"/>
</dbReference>
<evidence type="ECO:0000256" key="6">
    <source>
        <dbReference type="ARBA" id="ARBA00008406"/>
    </source>
</evidence>
<dbReference type="UniPathway" id="UPA00802"/>
<evidence type="ECO:0000256" key="15">
    <source>
        <dbReference type="ARBA" id="ARBA00023235"/>
    </source>
</evidence>
<dbReference type="SFLD" id="SFLDG01018">
    <property type="entry name" value="Squalene/Phytoene_Synthase_Lik"/>
    <property type="match status" value="1"/>
</dbReference>
<evidence type="ECO:0000256" key="5">
    <source>
        <dbReference type="ARBA" id="ARBA00008247"/>
    </source>
</evidence>
<evidence type="ECO:0000259" key="20">
    <source>
        <dbReference type="Pfam" id="PF18916"/>
    </source>
</evidence>
<evidence type="ECO:0000256" key="19">
    <source>
        <dbReference type="SAM" id="Phobius"/>
    </source>
</evidence>
<keyword evidence="10" id="KW-0808">Transferase</keyword>
<comment type="pathway">
    <text evidence="4">Carotenoid biosynthesis; phytoene biosynthesis; all-trans-phytoene from geranylgeranyl diphosphate: step 1/1.</text>
</comment>
<evidence type="ECO:0000313" key="21">
    <source>
        <dbReference type="EMBL" id="KAE8165740.1"/>
    </source>
</evidence>
<evidence type="ECO:0000256" key="12">
    <source>
        <dbReference type="ARBA" id="ARBA00022746"/>
    </source>
</evidence>
<organism evidence="21 22">
    <name type="scientific">Aspergillus tamarii</name>
    <dbReference type="NCBI Taxonomy" id="41984"/>
    <lineage>
        <taxon>Eukaryota</taxon>
        <taxon>Fungi</taxon>
        <taxon>Dikarya</taxon>
        <taxon>Ascomycota</taxon>
        <taxon>Pezizomycotina</taxon>
        <taxon>Eurotiomycetes</taxon>
        <taxon>Eurotiomycetidae</taxon>
        <taxon>Eurotiales</taxon>
        <taxon>Aspergillaceae</taxon>
        <taxon>Aspergillus</taxon>
        <taxon>Aspergillus subgen. Circumdati</taxon>
    </lineage>
</organism>
<dbReference type="UniPathway" id="UPA00799">
    <property type="reaction ID" value="UER00773"/>
</dbReference>
<comment type="subcellular location">
    <subcellularLocation>
        <location evidence="2">Membrane</location>
        <topology evidence="2">Multi-pass membrane protein</topology>
    </subcellularLocation>
</comment>
<dbReference type="EMBL" id="ML738598">
    <property type="protein sequence ID" value="KAE8165740.1"/>
    <property type="molecule type" value="Genomic_DNA"/>
</dbReference>
<evidence type="ECO:0000256" key="1">
    <source>
        <dbReference type="ARBA" id="ARBA00001805"/>
    </source>
</evidence>
<dbReference type="GO" id="GO:0016872">
    <property type="term" value="F:intramolecular lyase activity"/>
    <property type="evidence" value="ECO:0007669"/>
    <property type="project" value="InterPro"/>
</dbReference>
<dbReference type="SFLD" id="SFLDS00005">
    <property type="entry name" value="Isoprenoid_Synthase_Type_I"/>
    <property type="match status" value="1"/>
</dbReference>